<dbReference type="PROSITE" id="PS00587">
    <property type="entry name" value="GLYCOSYL_HYDROL_F17"/>
    <property type="match status" value="1"/>
</dbReference>
<evidence type="ECO:0000313" key="7">
    <source>
        <dbReference type="EMBL" id="KAG5577646.1"/>
    </source>
</evidence>
<evidence type="ECO:0000256" key="1">
    <source>
        <dbReference type="ARBA" id="ARBA00008773"/>
    </source>
</evidence>
<keyword evidence="8" id="KW-1185">Reference proteome</keyword>
<evidence type="ECO:0000256" key="2">
    <source>
        <dbReference type="ARBA" id="ARBA00022801"/>
    </source>
</evidence>
<evidence type="ECO:0008006" key="9">
    <source>
        <dbReference type="Google" id="ProtNLM"/>
    </source>
</evidence>
<evidence type="ECO:0000256" key="3">
    <source>
        <dbReference type="ARBA" id="ARBA00022821"/>
    </source>
</evidence>
<sequence length="103" mass="11605">MQYLHNQNPIHQAIGENKVEIVVSESGWPSDGGFGGSMGIATIYYRNLIGHAKLKEGTIHKPGKPIETYLFAMFDENLKIGAETEKHFGVFYPDKTQKYNLTF</sequence>
<comment type="similarity">
    <text evidence="1 5">Belongs to the glycosyl hydrolase 17 family.</text>
</comment>
<dbReference type="AlphaFoldDB" id="A0A9J5WRT2"/>
<dbReference type="Gene3D" id="3.20.20.80">
    <property type="entry name" value="Glycosidases"/>
    <property type="match status" value="1"/>
</dbReference>
<name>A0A9J5WRT2_SOLCO</name>
<dbReference type="EMBL" id="JACXVP010000011">
    <property type="protein sequence ID" value="KAG5577646.1"/>
    <property type="molecule type" value="Genomic_DNA"/>
</dbReference>
<keyword evidence="4 6" id="KW-0326">Glycosidase</keyword>
<reference evidence="7 8" key="1">
    <citation type="submission" date="2020-09" db="EMBL/GenBank/DDBJ databases">
        <title>De no assembly of potato wild relative species, Solanum commersonii.</title>
        <authorList>
            <person name="Cho K."/>
        </authorList>
    </citation>
    <scope>NUCLEOTIDE SEQUENCE [LARGE SCALE GENOMIC DNA]</scope>
    <source>
        <strain evidence="7">LZ3.2</strain>
        <tissue evidence="7">Leaf</tissue>
    </source>
</reference>
<accession>A0A9J5WRT2</accession>
<protein>
    <recommendedName>
        <fullName evidence="9">Glucan endo-1,3-beta-D-glucosidase</fullName>
    </recommendedName>
</protein>
<evidence type="ECO:0000256" key="6">
    <source>
        <dbReference type="RuleBase" id="RU004336"/>
    </source>
</evidence>
<organism evidence="7 8">
    <name type="scientific">Solanum commersonii</name>
    <name type="common">Commerson's wild potato</name>
    <name type="synonym">Commerson's nightshade</name>
    <dbReference type="NCBI Taxonomy" id="4109"/>
    <lineage>
        <taxon>Eukaryota</taxon>
        <taxon>Viridiplantae</taxon>
        <taxon>Streptophyta</taxon>
        <taxon>Embryophyta</taxon>
        <taxon>Tracheophyta</taxon>
        <taxon>Spermatophyta</taxon>
        <taxon>Magnoliopsida</taxon>
        <taxon>eudicotyledons</taxon>
        <taxon>Gunneridae</taxon>
        <taxon>Pentapetalae</taxon>
        <taxon>asterids</taxon>
        <taxon>lamiids</taxon>
        <taxon>Solanales</taxon>
        <taxon>Solanaceae</taxon>
        <taxon>Solanoideae</taxon>
        <taxon>Solaneae</taxon>
        <taxon>Solanum</taxon>
    </lineage>
</organism>
<dbReference type="OrthoDB" id="941679at2759"/>
<dbReference type="PANTHER" id="PTHR32227">
    <property type="entry name" value="GLUCAN ENDO-1,3-BETA-GLUCOSIDASE BG1-RELATED-RELATED"/>
    <property type="match status" value="1"/>
</dbReference>
<dbReference type="InterPro" id="IPR000490">
    <property type="entry name" value="Glyco_hydro_17"/>
</dbReference>
<keyword evidence="3" id="KW-0611">Plant defense</keyword>
<evidence type="ECO:0000313" key="8">
    <source>
        <dbReference type="Proteomes" id="UP000824120"/>
    </source>
</evidence>
<dbReference type="Proteomes" id="UP000824120">
    <property type="component" value="Chromosome 11"/>
</dbReference>
<dbReference type="GO" id="GO:0004553">
    <property type="term" value="F:hydrolase activity, hydrolyzing O-glycosyl compounds"/>
    <property type="evidence" value="ECO:0007669"/>
    <property type="project" value="InterPro"/>
</dbReference>
<dbReference type="GO" id="GO:0005975">
    <property type="term" value="P:carbohydrate metabolic process"/>
    <property type="evidence" value="ECO:0007669"/>
    <property type="project" value="InterPro"/>
</dbReference>
<dbReference type="SUPFAM" id="SSF51445">
    <property type="entry name" value="(Trans)glycosidases"/>
    <property type="match status" value="1"/>
</dbReference>
<keyword evidence="2 6" id="KW-0378">Hydrolase</keyword>
<comment type="caution">
    <text evidence="7">The sequence shown here is derived from an EMBL/GenBank/DDBJ whole genome shotgun (WGS) entry which is preliminary data.</text>
</comment>
<proteinExistence type="inferred from homology"/>
<evidence type="ECO:0000256" key="4">
    <source>
        <dbReference type="ARBA" id="ARBA00023295"/>
    </source>
</evidence>
<gene>
    <name evidence="7" type="ORF">H5410_057780</name>
</gene>
<dbReference type="InterPro" id="IPR044965">
    <property type="entry name" value="Glyco_hydro_17_plant"/>
</dbReference>
<dbReference type="GO" id="GO:0006952">
    <property type="term" value="P:defense response"/>
    <property type="evidence" value="ECO:0007669"/>
    <property type="project" value="UniProtKB-KW"/>
</dbReference>
<dbReference type="InterPro" id="IPR017853">
    <property type="entry name" value="GH"/>
</dbReference>
<evidence type="ECO:0000256" key="5">
    <source>
        <dbReference type="RuleBase" id="RU004335"/>
    </source>
</evidence>
<dbReference type="Pfam" id="PF00332">
    <property type="entry name" value="Glyco_hydro_17"/>
    <property type="match status" value="1"/>
</dbReference>